<comment type="caution">
    <text evidence="1">The sequence shown here is derived from an EMBL/GenBank/DDBJ whole genome shotgun (WGS) entry which is preliminary data.</text>
</comment>
<reference evidence="1" key="1">
    <citation type="submission" date="2022-07" db="EMBL/GenBank/DDBJ databases">
        <title>Genome Sequence of Lecanicillium saksenae.</title>
        <authorList>
            <person name="Buettner E."/>
        </authorList>
    </citation>
    <scope>NUCLEOTIDE SEQUENCE</scope>
    <source>
        <strain evidence="1">VT-O1</strain>
    </source>
</reference>
<organism evidence="1 2">
    <name type="scientific">Lecanicillium saksenae</name>
    <dbReference type="NCBI Taxonomy" id="468837"/>
    <lineage>
        <taxon>Eukaryota</taxon>
        <taxon>Fungi</taxon>
        <taxon>Dikarya</taxon>
        <taxon>Ascomycota</taxon>
        <taxon>Pezizomycotina</taxon>
        <taxon>Sordariomycetes</taxon>
        <taxon>Hypocreomycetidae</taxon>
        <taxon>Hypocreales</taxon>
        <taxon>Cordycipitaceae</taxon>
        <taxon>Lecanicillium</taxon>
    </lineage>
</organism>
<proteinExistence type="predicted"/>
<accession>A0ACC1R391</accession>
<evidence type="ECO:0000313" key="1">
    <source>
        <dbReference type="EMBL" id="KAJ3496959.1"/>
    </source>
</evidence>
<protein>
    <submittedName>
        <fullName evidence="1">Uncharacterized protein</fullName>
    </submittedName>
</protein>
<dbReference type="EMBL" id="JANAKD010000149">
    <property type="protein sequence ID" value="KAJ3496959.1"/>
    <property type="molecule type" value="Genomic_DNA"/>
</dbReference>
<name>A0ACC1R391_9HYPO</name>
<gene>
    <name evidence="1" type="ORF">NLG97_g2266</name>
</gene>
<keyword evidence="2" id="KW-1185">Reference proteome</keyword>
<evidence type="ECO:0000313" key="2">
    <source>
        <dbReference type="Proteomes" id="UP001148737"/>
    </source>
</evidence>
<dbReference type="Proteomes" id="UP001148737">
    <property type="component" value="Unassembled WGS sequence"/>
</dbReference>
<sequence>MSSSQFLCCRWVGTGGQPFARQHSAGLFCFPSAGSTALLGARNWDDTGANHHCGPDCCFSNMTDAWNCYWYLMRLGTTLCGVPDGRDNMQMCSIGNAHVFGSVLGQRGSSSYCSDAATGLRWVLENCGHNGDQEVAGSAVAGGNGDLLMSVNTQY</sequence>